<accession>A0A0A9ESE3</accession>
<proteinExistence type="predicted"/>
<sequence length="41" mass="4678">MNRIIISMSGICPVSCISEKTSAKGLLHNKQQIFRNREENM</sequence>
<evidence type="ECO:0000313" key="1">
    <source>
        <dbReference type="EMBL" id="JAE00811.1"/>
    </source>
</evidence>
<organism evidence="1">
    <name type="scientific">Arundo donax</name>
    <name type="common">Giant reed</name>
    <name type="synonym">Donax arundinaceus</name>
    <dbReference type="NCBI Taxonomy" id="35708"/>
    <lineage>
        <taxon>Eukaryota</taxon>
        <taxon>Viridiplantae</taxon>
        <taxon>Streptophyta</taxon>
        <taxon>Embryophyta</taxon>
        <taxon>Tracheophyta</taxon>
        <taxon>Spermatophyta</taxon>
        <taxon>Magnoliopsida</taxon>
        <taxon>Liliopsida</taxon>
        <taxon>Poales</taxon>
        <taxon>Poaceae</taxon>
        <taxon>PACMAD clade</taxon>
        <taxon>Arundinoideae</taxon>
        <taxon>Arundineae</taxon>
        <taxon>Arundo</taxon>
    </lineage>
</organism>
<name>A0A0A9ESE3_ARUDO</name>
<reference evidence="1" key="1">
    <citation type="submission" date="2014-09" db="EMBL/GenBank/DDBJ databases">
        <authorList>
            <person name="Magalhaes I.L.F."/>
            <person name="Oliveira U."/>
            <person name="Santos F.R."/>
            <person name="Vidigal T.H.D.A."/>
            <person name="Brescovit A.D."/>
            <person name="Santos A.J."/>
        </authorList>
    </citation>
    <scope>NUCLEOTIDE SEQUENCE</scope>
    <source>
        <tissue evidence="1">Shoot tissue taken approximately 20 cm above the soil surface</tissue>
    </source>
</reference>
<protein>
    <submittedName>
        <fullName evidence="1">Uncharacterized protein</fullName>
    </submittedName>
</protein>
<dbReference type="AlphaFoldDB" id="A0A0A9ESE3"/>
<reference evidence="1" key="2">
    <citation type="journal article" date="2015" name="Data Brief">
        <title>Shoot transcriptome of the giant reed, Arundo donax.</title>
        <authorList>
            <person name="Barrero R.A."/>
            <person name="Guerrero F.D."/>
            <person name="Moolhuijzen P."/>
            <person name="Goolsby J.A."/>
            <person name="Tidwell J."/>
            <person name="Bellgard S.E."/>
            <person name="Bellgard M.I."/>
        </authorList>
    </citation>
    <scope>NUCLEOTIDE SEQUENCE</scope>
    <source>
        <tissue evidence="1">Shoot tissue taken approximately 20 cm above the soil surface</tissue>
    </source>
</reference>
<dbReference type="EMBL" id="GBRH01197085">
    <property type="protein sequence ID" value="JAE00811.1"/>
    <property type="molecule type" value="Transcribed_RNA"/>
</dbReference>